<gene>
    <name evidence="1" type="ORF">H105_02897</name>
</gene>
<keyword evidence="2" id="KW-1185">Reference proteome</keyword>
<evidence type="ECO:0000313" key="2">
    <source>
        <dbReference type="Proteomes" id="UP000023623"/>
    </source>
</evidence>
<protein>
    <submittedName>
        <fullName evidence="1">Uncharacterized protein</fullName>
    </submittedName>
</protein>
<dbReference type="Proteomes" id="UP000023623">
    <property type="component" value="Unassembled WGS sequence"/>
</dbReference>
<dbReference type="AlphaFoldDB" id="A0A022XYR5"/>
<name>A0A022XYR5_TRISD</name>
<proteinExistence type="predicted"/>
<reference evidence="1 2" key="1">
    <citation type="submission" date="2014-02" db="EMBL/GenBank/DDBJ databases">
        <title>The Genome Sequence of Trichophyton rubrum (morphotype soudanense) CBS 452.61.</title>
        <authorList>
            <consortium name="The Broad Institute Genomics Platform"/>
            <person name="Cuomo C.A."/>
            <person name="White T.C."/>
            <person name="Graser Y."/>
            <person name="Martinez-Rossi N."/>
            <person name="Heitman J."/>
            <person name="Young S.K."/>
            <person name="Zeng Q."/>
            <person name="Gargeya S."/>
            <person name="Abouelleil A."/>
            <person name="Alvarado L."/>
            <person name="Chapman S.B."/>
            <person name="Gainer-Dewar J."/>
            <person name="Goldberg J."/>
            <person name="Griggs A."/>
            <person name="Gujja S."/>
            <person name="Hansen M."/>
            <person name="Howarth C."/>
            <person name="Imamovic A."/>
            <person name="Larimer J."/>
            <person name="Martinez D."/>
            <person name="Murphy C."/>
            <person name="Pearson M.D."/>
            <person name="Persinoti G."/>
            <person name="Poon T."/>
            <person name="Priest M."/>
            <person name="Roberts A.D."/>
            <person name="Saif S."/>
            <person name="Shea T.D."/>
            <person name="Sykes S.N."/>
            <person name="Wortman J."/>
            <person name="Nusbaum C."/>
            <person name="Birren B."/>
        </authorList>
    </citation>
    <scope>NUCLEOTIDE SEQUENCE [LARGE SCALE GENOMIC DNA]</scope>
    <source>
        <strain evidence="1 2">CBS 452.61</strain>
    </source>
</reference>
<dbReference type="HOGENOM" id="CLU_1807621_0_0_1"/>
<organism evidence="1 2">
    <name type="scientific">Trichophyton soudanense CBS 452.61</name>
    <dbReference type="NCBI Taxonomy" id="1215331"/>
    <lineage>
        <taxon>Eukaryota</taxon>
        <taxon>Fungi</taxon>
        <taxon>Dikarya</taxon>
        <taxon>Ascomycota</taxon>
        <taxon>Pezizomycotina</taxon>
        <taxon>Eurotiomycetes</taxon>
        <taxon>Eurotiomycetidae</taxon>
        <taxon>Onygenales</taxon>
        <taxon>Arthrodermataceae</taxon>
        <taxon>Trichophyton</taxon>
    </lineage>
</organism>
<evidence type="ECO:0000313" key="1">
    <source>
        <dbReference type="EMBL" id="EZF75473.1"/>
    </source>
</evidence>
<accession>A0A022XYR5</accession>
<dbReference type="EMBL" id="KK208808">
    <property type="protein sequence ID" value="EZF75473.1"/>
    <property type="molecule type" value="Genomic_DNA"/>
</dbReference>
<sequence>MARRHHKNRTRWSSDAQDARSEEKESKWFFKPEEILNGVLHCRLGYRYHHLCSASWCWESFNPSDGHRWRSPYCKERHPTSVTRKWEELPRVGVSLTGGSMDEWSFKEADAEKPGRPFCGACAQVSFQETLDFYRSSPDSRSE</sequence>